<evidence type="ECO:0000313" key="2">
    <source>
        <dbReference type="Proteomes" id="UP001327560"/>
    </source>
</evidence>
<protein>
    <submittedName>
        <fullName evidence="1">Uncharacterized protein</fullName>
    </submittedName>
</protein>
<reference evidence="1 2" key="1">
    <citation type="submission" date="2023-10" db="EMBL/GenBank/DDBJ databases">
        <title>Chromosome-scale genome assembly provides insights into flower coloration mechanisms of Canna indica.</title>
        <authorList>
            <person name="Li C."/>
        </authorList>
    </citation>
    <scope>NUCLEOTIDE SEQUENCE [LARGE SCALE GENOMIC DNA]</scope>
    <source>
        <tissue evidence="1">Flower</tissue>
    </source>
</reference>
<organism evidence="1 2">
    <name type="scientific">Canna indica</name>
    <name type="common">Indian-shot</name>
    <dbReference type="NCBI Taxonomy" id="4628"/>
    <lineage>
        <taxon>Eukaryota</taxon>
        <taxon>Viridiplantae</taxon>
        <taxon>Streptophyta</taxon>
        <taxon>Embryophyta</taxon>
        <taxon>Tracheophyta</taxon>
        <taxon>Spermatophyta</taxon>
        <taxon>Magnoliopsida</taxon>
        <taxon>Liliopsida</taxon>
        <taxon>Zingiberales</taxon>
        <taxon>Cannaceae</taxon>
        <taxon>Canna</taxon>
    </lineage>
</organism>
<keyword evidence="2" id="KW-1185">Reference proteome</keyword>
<dbReference type="Proteomes" id="UP001327560">
    <property type="component" value="Chromosome 6"/>
</dbReference>
<name>A0AAQ3KMG6_9LILI</name>
<dbReference type="AlphaFoldDB" id="A0AAQ3KMG6"/>
<proteinExistence type="predicted"/>
<dbReference type="EMBL" id="CP136895">
    <property type="protein sequence ID" value="WOL09803.1"/>
    <property type="molecule type" value="Genomic_DNA"/>
</dbReference>
<evidence type="ECO:0000313" key="1">
    <source>
        <dbReference type="EMBL" id="WOL09803.1"/>
    </source>
</evidence>
<accession>A0AAQ3KMG6</accession>
<sequence length="67" mass="7702">MSALSSSPRKTEQGECICGFDELIGLLDTCSSFLKQINEEKEKALLYEHRRYPYTGDPEAIEEFIRN</sequence>
<gene>
    <name evidence="1" type="ORF">Cni_G18556</name>
</gene>